<evidence type="ECO:0008006" key="3">
    <source>
        <dbReference type="Google" id="ProtNLM"/>
    </source>
</evidence>
<dbReference type="EMBL" id="JARKNE010000007">
    <property type="protein sequence ID" value="KAK5817529.1"/>
    <property type="molecule type" value="Genomic_DNA"/>
</dbReference>
<sequence length="272" mass="31046">MRVLSKVIDEFCQSSGHKVNIRKTQIYFSNNVSDELQETVSCGIGFSKVNDLASRALKRAAKIEEFAFASVQRHWSSIIIPEKLHEVLAMDDKDWPMTNHCKPSSFSTIPDWKLLFGFIHWGPWKFICKRIFEPDLGFKEGVLQWSVSLGYCNNCVGLPPASWCKTKYGWSLSTVGCVVAARGVIRDENRHWMEGFAKPLGICSTNGAEFGQEASIDSPRLQERIRDWLAKAWTVTMKYCYRECNGVANRLSKMALLDQVEAHVFVRHRMKS</sequence>
<gene>
    <name evidence="1" type="ORF">PVK06_022453</name>
</gene>
<keyword evidence="2" id="KW-1185">Reference proteome</keyword>
<name>A0ABR0P8M2_GOSAR</name>
<protein>
    <recommendedName>
        <fullName evidence="3">Reverse transcriptase</fullName>
    </recommendedName>
</protein>
<organism evidence="1 2">
    <name type="scientific">Gossypium arboreum</name>
    <name type="common">Tree cotton</name>
    <name type="synonym">Gossypium nanking</name>
    <dbReference type="NCBI Taxonomy" id="29729"/>
    <lineage>
        <taxon>Eukaryota</taxon>
        <taxon>Viridiplantae</taxon>
        <taxon>Streptophyta</taxon>
        <taxon>Embryophyta</taxon>
        <taxon>Tracheophyta</taxon>
        <taxon>Spermatophyta</taxon>
        <taxon>Magnoliopsida</taxon>
        <taxon>eudicotyledons</taxon>
        <taxon>Gunneridae</taxon>
        <taxon>Pentapetalae</taxon>
        <taxon>rosids</taxon>
        <taxon>malvids</taxon>
        <taxon>Malvales</taxon>
        <taxon>Malvaceae</taxon>
        <taxon>Malvoideae</taxon>
        <taxon>Gossypium</taxon>
    </lineage>
</organism>
<accession>A0ABR0P8M2</accession>
<evidence type="ECO:0000313" key="1">
    <source>
        <dbReference type="EMBL" id="KAK5817529.1"/>
    </source>
</evidence>
<comment type="caution">
    <text evidence="1">The sequence shown here is derived from an EMBL/GenBank/DDBJ whole genome shotgun (WGS) entry which is preliminary data.</text>
</comment>
<reference evidence="1 2" key="1">
    <citation type="submission" date="2023-03" db="EMBL/GenBank/DDBJ databases">
        <title>WGS of Gossypium arboreum.</title>
        <authorList>
            <person name="Yu D."/>
        </authorList>
    </citation>
    <scope>NUCLEOTIDE SEQUENCE [LARGE SCALE GENOMIC DNA]</scope>
    <source>
        <tissue evidence="1">Leaf</tissue>
    </source>
</reference>
<proteinExistence type="predicted"/>
<evidence type="ECO:0000313" key="2">
    <source>
        <dbReference type="Proteomes" id="UP001358586"/>
    </source>
</evidence>
<dbReference type="Proteomes" id="UP001358586">
    <property type="component" value="Chromosome 7"/>
</dbReference>